<dbReference type="InterPro" id="IPR056546">
    <property type="entry name" value="MreB_MamK-like"/>
</dbReference>
<accession>A0A4R6ZJW6</accession>
<keyword evidence="2 6" id="KW-0547">Nucleotide-binding</keyword>
<dbReference type="Gene3D" id="3.30.420.40">
    <property type="match status" value="3"/>
</dbReference>
<dbReference type="AlphaFoldDB" id="A0A4R6ZJW6"/>
<dbReference type="RefSeq" id="WP_036073465.1">
    <property type="nucleotide sequence ID" value="NZ_JAASUO010000009.1"/>
</dbReference>
<evidence type="ECO:0000313" key="8">
    <source>
        <dbReference type="Proteomes" id="UP000295558"/>
    </source>
</evidence>
<dbReference type="PANTHER" id="PTHR42749">
    <property type="entry name" value="CELL SHAPE-DETERMINING PROTEIN MREB"/>
    <property type="match status" value="1"/>
</dbReference>
<comment type="similarity">
    <text evidence="5 6">Belongs to the FtsA/MreB family.</text>
</comment>
<dbReference type="GO" id="GO:0005737">
    <property type="term" value="C:cytoplasm"/>
    <property type="evidence" value="ECO:0007669"/>
    <property type="project" value="UniProtKB-SubCell"/>
</dbReference>
<dbReference type="InterPro" id="IPR004753">
    <property type="entry name" value="MreB"/>
</dbReference>
<dbReference type="InterPro" id="IPR043129">
    <property type="entry name" value="ATPase_NBD"/>
</dbReference>
<feature type="binding site" evidence="6">
    <location>
        <begin position="155"/>
        <end position="157"/>
    </location>
    <ligand>
        <name>ATP</name>
        <dbReference type="ChEBI" id="CHEBI:30616"/>
    </ligand>
</feature>
<dbReference type="PRINTS" id="PR01652">
    <property type="entry name" value="SHAPEPROTEIN"/>
</dbReference>
<reference evidence="7 8" key="1">
    <citation type="submission" date="2019-03" db="EMBL/GenBank/DDBJ databases">
        <title>Genomic Encyclopedia of Type Strains, Phase III (KMG-III): the genomes of soil and plant-associated and newly described type strains.</title>
        <authorList>
            <person name="Whitman W."/>
        </authorList>
    </citation>
    <scope>NUCLEOTIDE SEQUENCE [LARGE SCALE GENOMIC DNA]</scope>
    <source>
        <strain evidence="7 8">CECT 7972</strain>
    </source>
</reference>
<dbReference type="STRING" id="1265846.PROCOU_15494"/>
<protein>
    <recommendedName>
        <fullName evidence="6">Cell shape-determining protein MreB</fullName>
    </recommendedName>
</protein>
<dbReference type="GO" id="GO:0008360">
    <property type="term" value="P:regulation of cell shape"/>
    <property type="evidence" value="ECO:0007669"/>
    <property type="project" value="UniProtKB-UniRule"/>
</dbReference>
<keyword evidence="1 6" id="KW-0963">Cytoplasm</keyword>
<dbReference type="GO" id="GO:0005524">
    <property type="term" value="F:ATP binding"/>
    <property type="evidence" value="ECO:0007669"/>
    <property type="project" value="UniProtKB-KW"/>
</dbReference>
<comment type="function">
    <text evidence="6">Forms membrane-associated dynamic filaments that are essential for cell shape determination. Acts by regulating cell wall synthesis and cell elongation, and thus cell shape. A feedback loop between cell geometry and MreB localization may maintain elongated cell shape by targeting cell wall growth to regions of negative cell wall curvature.</text>
</comment>
<dbReference type="PANTHER" id="PTHR42749:SF4">
    <property type="entry name" value="CELL SHAPE-DETERMINING PROTEIN MBL"/>
    <property type="match status" value="1"/>
</dbReference>
<evidence type="ECO:0000256" key="3">
    <source>
        <dbReference type="ARBA" id="ARBA00022840"/>
    </source>
</evidence>
<dbReference type="Proteomes" id="UP000295558">
    <property type="component" value="Unassembled WGS sequence"/>
</dbReference>
<dbReference type="OrthoDB" id="9768127at2"/>
<keyword evidence="8" id="KW-1185">Reference proteome</keyword>
<sequence>MAKDVGIDLGTANVLIHVKGKGIVLNEPSVVAINNTTNEVLAVGTEARNMVGRTPGNITAIKPMKDGVIADFDIVQEMLRFFIQKLDLKGFFSKPRILICCPTNITSVEQKAIRQAAEQSGGKQVFMEEEPKVAAIGAGMDIFQPSGNMVIDIGGGTTDIAVLSMGDIVTSKSVKLAGNQLDGDILQYIKRQYNLLIGERTSEELKINVATASSGARHESMDIRGRDLVSGLPKTITVTSEEIELALRESVHVIVQAAKQVLEQTPPELSADIIDRGVILTGGGALLHGLDELLAEELKVPVLLAENPLDAVAIGTGILLENTARIKKNRI</sequence>
<comment type="subunit">
    <text evidence="6">Forms polymers.</text>
</comment>
<organism evidence="7 8">
    <name type="scientific">Listeria rocourtiae</name>
    <dbReference type="NCBI Taxonomy" id="647910"/>
    <lineage>
        <taxon>Bacteria</taxon>
        <taxon>Bacillati</taxon>
        <taxon>Bacillota</taxon>
        <taxon>Bacilli</taxon>
        <taxon>Bacillales</taxon>
        <taxon>Listeriaceae</taxon>
        <taxon>Listeria</taxon>
    </lineage>
</organism>
<evidence type="ECO:0000256" key="5">
    <source>
        <dbReference type="ARBA" id="ARBA00023458"/>
    </source>
</evidence>
<evidence type="ECO:0000256" key="4">
    <source>
        <dbReference type="ARBA" id="ARBA00022960"/>
    </source>
</evidence>
<dbReference type="HAMAP" id="MF_02207">
    <property type="entry name" value="MreB"/>
    <property type="match status" value="1"/>
</dbReference>
<dbReference type="SUPFAM" id="SSF53067">
    <property type="entry name" value="Actin-like ATPase domain"/>
    <property type="match status" value="2"/>
</dbReference>
<evidence type="ECO:0000256" key="2">
    <source>
        <dbReference type="ARBA" id="ARBA00022741"/>
    </source>
</evidence>
<dbReference type="NCBIfam" id="NF010539">
    <property type="entry name" value="PRK13927.1"/>
    <property type="match status" value="1"/>
</dbReference>
<comment type="subcellular location">
    <subcellularLocation>
        <location evidence="6">Cytoplasm</location>
    </subcellularLocation>
    <text evidence="6">Membrane-associated.</text>
</comment>
<gene>
    <name evidence="6" type="primary">mreB</name>
    <name evidence="7" type="ORF">DFP96_10828</name>
</gene>
<dbReference type="Pfam" id="PF06723">
    <property type="entry name" value="MreB_Mbl"/>
    <property type="match status" value="1"/>
</dbReference>
<keyword evidence="3 6" id="KW-0067">ATP-binding</keyword>
<feature type="binding site" evidence="6">
    <location>
        <begin position="11"/>
        <end position="13"/>
    </location>
    <ligand>
        <name>ATP</name>
        <dbReference type="ChEBI" id="CHEBI:30616"/>
    </ligand>
</feature>
<dbReference type="EMBL" id="SNZK01000008">
    <property type="protein sequence ID" value="TDR52354.1"/>
    <property type="molecule type" value="Genomic_DNA"/>
</dbReference>
<evidence type="ECO:0000256" key="1">
    <source>
        <dbReference type="ARBA" id="ARBA00022490"/>
    </source>
</evidence>
<keyword evidence="4 6" id="KW-0133">Cell shape</keyword>
<comment type="caution">
    <text evidence="7">The sequence shown here is derived from an EMBL/GenBank/DDBJ whole genome shotgun (WGS) entry which is preliminary data.</text>
</comment>
<dbReference type="CDD" id="cd10225">
    <property type="entry name" value="ASKHA_NBD_MreB-like"/>
    <property type="match status" value="1"/>
</dbReference>
<dbReference type="GO" id="GO:0000902">
    <property type="term" value="P:cell morphogenesis"/>
    <property type="evidence" value="ECO:0007669"/>
    <property type="project" value="InterPro"/>
</dbReference>
<evidence type="ECO:0000256" key="6">
    <source>
        <dbReference type="HAMAP-Rule" id="MF_02207"/>
    </source>
</evidence>
<evidence type="ECO:0000313" key="7">
    <source>
        <dbReference type="EMBL" id="TDR52354.1"/>
    </source>
</evidence>
<feature type="binding site" evidence="6">
    <location>
        <begin position="203"/>
        <end position="206"/>
    </location>
    <ligand>
        <name>ATP</name>
        <dbReference type="ChEBI" id="CHEBI:30616"/>
    </ligand>
</feature>
<proteinExistence type="inferred from homology"/>
<feature type="binding site" evidence="6">
    <location>
        <begin position="283"/>
        <end position="286"/>
    </location>
    <ligand>
        <name>ATP</name>
        <dbReference type="ChEBI" id="CHEBI:30616"/>
    </ligand>
</feature>
<dbReference type="NCBIfam" id="TIGR00904">
    <property type="entry name" value="mreB"/>
    <property type="match status" value="1"/>
</dbReference>
<name>A0A4R6ZJW6_9LIST</name>